<sequence length="364" mass="38538">MDTTTLRELTEAGGPFVSVYFEDSHDTEDAAKQLELKRRDIREQLAGKGAGDDTIEAVDRAIRDGRPPVGRSGRAVLAARDQVLVDEGLAEPPGATEVRFSELPYLLPLVAHSAIGTPYLVVIADRTGADLTAVDAKGRRQSVERVDGEDHPVHKVRGGAEAHRDIQARVEENVHRNLEQVAERTAKLAAELGAELIVLAGEVQARRELRELLPKPAKEIATEVTAGARADAATPGQLDTAIGELLAGRRLARLDRVAERFRAELGRAPGLAVSGLEGVTTALREGNVETLLVTEPGDATVAVGEAAAQVAVDKGELAAFGVGTSTERRADEALPVAAVSVGAGIVVFDERLDLAEGFGAILRH</sequence>
<accession>A0A344L1X2</accession>
<evidence type="ECO:0000313" key="2">
    <source>
        <dbReference type="EMBL" id="AXB42046.1"/>
    </source>
</evidence>
<dbReference type="Gene3D" id="3.30.1330.30">
    <property type="match status" value="1"/>
</dbReference>
<dbReference type="InterPro" id="IPR042226">
    <property type="entry name" value="eFR1_2_sf"/>
</dbReference>
<dbReference type="Gene3D" id="3.30.420.60">
    <property type="entry name" value="eRF1 domain 2"/>
    <property type="match status" value="1"/>
</dbReference>
<dbReference type="OrthoDB" id="5179393at2"/>
<reference evidence="2 3" key="1">
    <citation type="submission" date="2016-04" db="EMBL/GenBank/DDBJ databases">
        <title>Complete genome sequence and analysis of deep-sea sediment isolate, Amycolatopsis sp. WP1.</title>
        <authorList>
            <person name="Wang H."/>
            <person name="Chen S."/>
            <person name="Wu Q."/>
        </authorList>
    </citation>
    <scope>NUCLEOTIDE SEQUENCE [LARGE SCALE GENOMIC DNA]</scope>
    <source>
        <strain evidence="2 3">WP1</strain>
    </source>
</reference>
<dbReference type="InterPro" id="IPR029064">
    <property type="entry name" value="Ribosomal_eL30-like_sf"/>
</dbReference>
<dbReference type="RefSeq" id="WP_113691315.1">
    <property type="nucleotide sequence ID" value="NZ_CP015163.1"/>
</dbReference>
<name>A0A344L1X2_9PSEU</name>
<dbReference type="SUPFAM" id="SSF55315">
    <property type="entry name" value="L30e-like"/>
    <property type="match status" value="1"/>
</dbReference>
<evidence type="ECO:0000256" key="1">
    <source>
        <dbReference type="SAM" id="MobiDB-lite"/>
    </source>
</evidence>
<keyword evidence="3" id="KW-1185">Reference proteome</keyword>
<dbReference type="Pfam" id="PF18844">
    <property type="entry name" value="baeRF_family2"/>
    <property type="match status" value="1"/>
</dbReference>
<evidence type="ECO:0000313" key="3">
    <source>
        <dbReference type="Proteomes" id="UP000250434"/>
    </source>
</evidence>
<dbReference type="Proteomes" id="UP000250434">
    <property type="component" value="Chromosome"/>
</dbReference>
<organism evidence="2 3">
    <name type="scientific">Amycolatopsis albispora</name>
    <dbReference type="NCBI Taxonomy" id="1804986"/>
    <lineage>
        <taxon>Bacteria</taxon>
        <taxon>Bacillati</taxon>
        <taxon>Actinomycetota</taxon>
        <taxon>Actinomycetes</taxon>
        <taxon>Pseudonocardiales</taxon>
        <taxon>Pseudonocardiaceae</taxon>
        <taxon>Amycolatopsis</taxon>
    </lineage>
</organism>
<dbReference type="KEGG" id="aab:A4R43_05485"/>
<gene>
    <name evidence="2" type="ORF">A4R43_05485</name>
</gene>
<dbReference type="AlphaFoldDB" id="A0A344L1X2"/>
<dbReference type="EMBL" id="CP015163">
    <property type="protein sequence ID" value="AXB42046.1"/>
    <property type="molecule type" value="Genomic_DNA"/>
</dbReference>
<protein>
    <recommendedName>
        <fullName evidence="4">Peptide chain release factor 1</fullName>
    </recommendedName>
</protein>
<dbReference type="InterPro" id="IPR040701">
    <property type="entry name" value="Bact_RF_family2"/>
</dbReference>
<proteinExistence type="predicted"/>
<evidence type="ECO:0008006" key="4">
    <source>
        <dbReference type="Google" id="ProtNLM"/>
    </source>
</evidence>
<feature type="region of interest" description="Disordered" evidence="1">
    <location>
        <begin position="142"/>
        <end position="162"/>
    </location>
</feature>